<dbReference type="InterPro" id="IPR002347">
    <property type="entry name" value="SDR_fam"/>
</dbReference>
<gene>
    <name evidence="3" type="ORF">RM190_20240</name>
</gene>
<dbReference type="SUPFAM" id="SSF51735">
    <property type="entry name" value="NAD(P)-binding Rossmann-fold domains"/>
    <property type="match status" value="1"/>
</dbReference>
<organism evidence="3 4">
    <name type="scientific">Paracoccus broussonetiae</name>
    <dbReference type="NCBI Taxonomy" id="3075834"/>
    <lineage>
        <taxon>Bacteria</taxon>
        <taxon>Pseudomonadati</taxon>
        <taxon>Pseudomonadota</taxon>
        <taxon>Alphaproteobacteria</taxon>
        <taxon>Rhodobacterales</taxon>
        <taxon>Paracoccaceae</taxon>
        <taxon>Paracoccus</taxon>
    </lineage>
</organism>
<dbReference type="NCBIfam" id="NF005559">
    <property type="entry name" value="PRK07231.1"/>
    <property type="match status" value="1"/>
</dbReference>
<comment type="caution">
    <text evidence="3">The sequence shown here is derived from an EMBL/GenBank/DDBJ whole genome shotgun (WGS) entry which is preliminary data.</text>
</comment>
<sequence length="254" mass="26326">MALVTGGADGVGLATALRFRKAGIAVAIADIDQGKAQARVDEGAADFAVRCDVSEEASVKAAIAALDERFGRLDAVVNNAGVGSAHKPTLEQEAAEFTRVLEVHLRGTFLMSRETIPLMLRSGGGAIVNISSIAGVVGLPRRNAYGAAKAGISQMTKSMACEFASRGIRVNAVAPGFIATALVTRLRDEGFVDFSRLFSRTPMGRLGEPAEIAEVIHFLCSPAASFVTGAVLSVDGGWSAFGDAGPAYDAQTPE</sequence>
<dbReference type="PANTHER" id="PTHR24321">
    <property type="entry name" value="DEHYDROGENASES, SHORT CHAIN"/>
    <property type="match status" value="1"/>
</dbReference>
<dbReference type="InterPro" id="IPR036291">
    <property type="entry name" value="NAD(P)-bd_dom_sf"/>
</dbReference>
<evidence type="ECO:0000313" key="3">
    <source>
        <dbReference type="EMBL" id="MDT1064204.1"/>
    </source>
</evidence>
<keyword evidence="2" id="KW-0560">Oxidoreductase</keyword>
<dbReference type="Proteomes" id="UP001251085">
    <property type="component" value="Unassembled WGS sequence"/>
</dbReference>
<proteinExistence type="inferred from homology"/>
<dbReference type="RefSeq" id="WP_311761292.1">
    <property type="nucleotide sequence ID" value="NZ_JAVRQI010000019.1"/>
</dbReference>
<comment type="similarity">
    <text evidence="1">Belongs to the short-chain dehydrogenases/reductases (SDR) family.</text>
</comment>
<accession>A0ABU3EIX9</accession>
<protein>
    <submittedName>
        <fullName evidence="3">SDR family NAD(P)-dependent oxidoreductase</fullName>
    </submittedName>
</protein>
<dbReference type="InterPro" id="IPR020904">
    <property type="entry name" value="Sc_DH/Rdtase_CS"/>
</dbReference>
<reference evidence="4" key="1">
    <citation type="submission" date="2023-07" db="EMBL/GenBank/DDBJ databases">
        <title>Characterization of two Paracoccaceae strains isolated from Phycosphere and proposal of Xinfangfangia lacusdiani sp. nov.</title>
        <authorList>
            <person name="Deng Y."/>
            <person name="Zhang Y.Q."/>
        </authorList>
    </citation>
    <scope>NUCLEOTIDE SEQUENCE [LARGE SCALE GENOMIC DNA]</scope>
    <source>
        <strain evidence="4">CPCC 101403</strain>
    </source>
</reference>
<name>A0ABU3EIX9_9RHOB</name>
<dbReference type="CDD" id="cd05233">
    <property type="entry name" value="SDR_c"/>
    <property type="match status" value="1"/>
</dbReference>
<dbReference type="PROSITE" id="PS00061">
    <property type="entry name" value="ADH_SHORT"/>
    <property type="match status" value="1"/>
</dbReference>
<dbReference type="PANTHER" id="PTHR24321:SF8">
    <property type="entry name" value="ESTRADIOL 17-BETA-DEHYDROGENASE 8-RELATED"/>
    <property type="match status" value="1"/>
</dbReference>
<dbReference type="PRINTS" id="PR00081">
    <property type="entry name" value="GDHRDH"/>
</dbReference>
<evidence type="ECO:0000256" key="1">
    <source>
        <dbReference type="ARBA" id="ARBA00006484"/>
    </source>
</evidence>
<dbReference type="Gene3D" id="3.40.50.720">
    <property type="entry name" value="NAD(P)-binding Rossmann-like Domain"/>
    <property type="match status" value="1"/>
</dbReference>
<dbReference type="PRINTS" id="PR00080">
    <property type="entry name" value="SDRFAMILY"/>
</dbReference>
<evidence type="ECO:0000256" key="2">
    <source>
        <dbReference type="ARBA" id="ARBA00023002"/>
    </source>
</evidence>
<dbReference type="EMBL" id="JAVRQI010000019">
    <property type="protein sequence ID" value="MDT1064204.1"/>
    <property type="molecule type" value="Genomic_DNA"/>
</dbReference>
<keyword evidence="4" id="KW-1185">Reference proteome</keyword>
<dbReference type="Pfam" id="PF13561">
    <property type="entry name" value="adh_short_C2"/>
    <property type="match status" value="1"/>
</dbReference>
<evidence type="ECO:0000313" key="4">
    <source>
        <dbReference type="Proteomes" id="UP001251085"/>
    </source>
</evidence>